<evidence type="ECO:0000256" key="6">
    <source>
        <dbReference type="ARBA" id="ARBA00022842"/>
    </source>
</evidence>
<dbReference type="Gene3D" id="3.40.50.300">
    <property type="entry name" value="P-loop containing nucleotide triphosphate hydrolases"/>
    <property type="match status" value="1"/>
</dbReference>
<dbReference type="CDD" id="cd01876">
    <property type="entry name" value="YihA_EngB"/>
    <property type="match status" value="1"/>
</dbReference>
<evidence type="ECO:0000256" key="3">
    <source>
        <dbReference type="ARBA" id="ARBA00022618"/>
    </source>
</evidence>
<keyword evidence="7 10" id="KW-0342">GTP-binding</keyword>
<feature type="domain" description="EngB-type G" evidence="11">
    <location>
        <begin position="22"/>
        <end position="193"/>
    </location>
</feature>
<keyword evidence="13" id="KW-1185">Reference proteome</keyword>
<dbReference type="PANTHER" id="PTHR11649:SF13">
    <property type="entry name" value="ENGB-TYPE G DOMAIN-CONTAINING PROTEIN"/>
    <property type="match status" value="1"/>
</dbReference>
<keyword evidence="4" id="KW-0479">Metal-binding</keyword>
<evidence type="ECO:0000313" key="12">
    <source>
        <dbReference type="EMBL" id="MBM7658081.1"/>
    </source>
</evidence>
<keyword evidence="6" id="KW-0460">Magnesium</keyword>
<dbReference type="HAMAP" id="MF_00321">
    <property type="entry name" value="GTPase_EngB"/>
    <property type="match status" value="1"/>
</dbReference>
<keyword evidence="9 10" id="KW-0131">Cell cycle</keyword>
<dbReference type="EMBL" id="JAFBEV010000011">
    <property type="protein sequence ID" value="MBM7658081.1"/>
    <property type="molecule type" value="Genomic_DNA"/>
</dbReference>
<comment type="similarity">
    <text evidence="2 10">Belongs to the TRAFAC class TrmE-Era-EngA-EngB-Septin-like GTPase superfamily. EngB GTPase family.</text>
</comment>
<evidence type="ECO:0000256" key="7">
    <source>
        <dbReference type="ARBA" id="ARBA00023134"/>
    </source>
</evidence>
<dbReference type="InterPro" id="IPR019987">
    <property type="entry name" value="GTP-bd_ribosome_bio_YsxC"/>
</dbReference>
<accession>A0ABS2Q8V2</accession>
<gene>
    <name evidence="10" type="primary">engB</name>
    <name evidence="12" type="ORF">JOC27_001533</name>
</gene>
<name>A0ABS2Q8V2_9BACL</name>
<evidence type="ECO:0000256" key="10">
    <source>
        <dbReference type="HAMAP-Rule" id="MF_00321"/>
    </source>
</evidence>
<evidence type="ECO:0000256" key="8">
    <source>
        <dbReference type="ARBA" id="ARBA00023210"/>
    </source>
</evidence>
<dbReference type="Pfam" id="PF01926">
    <property type="entry name" value="MMR_HSR1"/>
    <property type="match status" value="1"/>
</dbReference>
<reference evidence="12 13" key="1">
    <citation type="submission" date="2021-01" db="EMBL/GenBank/DDBJ databases">
        <title>Genomic Encyclopedia of Type Strains, Phase IV (KMG-IV): sequencing the most valuable type-strain genomes for metagenomic binning, comparative biology and taxonomic classification.</title>
        <authorList>
            <person name="Goeker M."/>
        </authorList>
    </citation>
    <scope>NUCLEOTIDE SEQUENCE [LARGE SCALE GENOMIC DNA]</scope>
    <source>
        <strain evidence="12 13">DSM 100968</strain>
    </source>
</reference>
<dbReference type="PANTHER" id="PTHR11649">
    <property type="entry name" value="MSS1/TRME-RELATED GTP-BINDING PROTEIN"/>
    <property type="match status" value="1"/>
</dbReference>
<keyword evidence="5 10" id="KW-0547">Nucleotide-binding</keyword>
<dbReference type="NCBIfam" id="TIGR03598">
    <property type="entry name" value="GTPase_YsxC"/>
    <property type="match status" value="1"/>
</dbReference>
<comment type="caution">
    <text evidence="12">The sequence shown here is derived from an EMBL/GenBank/DDBJ whole genome shotgun (WGS) entry which is preliminary data.</text>
</comment>
<keyword evidence="3 10" id="KW-0132">Cell division</keyword>
<evidence type="ECO:0000256" key="1">
    <source>
        <dbReference type="ARBA" id="ARBA00001946"/>
    </source>
</evidence>
<proteinExistence type="inferred from homology"/>
<dbReference type="SUPFAM" id="SSF52540">
    <property type="entry name" value="P-loop containing nucleoside triphosphate hydrolases"/>
    <property type="match status" value="1"/>
</dbReference>
<organism evidence="12 13">
    <name type="scientific">Sporolactobacillus spathodeae</name>
    <dbReference type="NCBI Taxonomy" id="1465502"/>
    <lineage>
        <taxon>Bacteria</taxon>
        <taxon>Bacillati</taxon>
        <taxon>Bacillota</taxon>
        <taxon>Bacilli</taxon>
        <taxon>Bacillales</taxon>
        <taxon>Sporolactobacillaceae</taxon>
        <taxon>Sporolactobacillus</taxon>
    </lineage>
</organism>
<evidence type="ECO:0000256" key="5">
    <source>
        <dbReference type="ARBA" id="ARBA00022741"/>
    </source>
</evidence>
<comment type="function">
    <text evidence="10">Necessary for normal cell division and for the maintenance of normal septation.</text>
</comment>
<dbReference type="InterPro" id="IPR030393">
    <property type="entry name" value="G_ENGB_dom"/>
</dbReference>
<dbReference type="InterPro" id="IPR006073">
    <property type="entry name" value="GTP-bd"/>
</dbReference>
<protein>
    <recommendedName>
        <fullName evidence="10">Probable GTP-binding protein EngB</fullName>
    </recommendedName>
</protein>
<keyword evidence="8 10" id="KW-0717">Septation</keyword>
<dbReference type="RefSeq" id="WP_205006579.1">
    <property type="nucleotide sequence ID" value="NZ_CBCRXA010000007.1"/>
</dbReference>
<dbReference type="Proteomes" id="UP000823201">
    <property type="component" value="Unassembled WGS sequence"/>
</dbReference>
<dbReference type="InterPro" id="IPR027417">
    <property type="entry name" value="P-loop_NTPase"/>
</dbReference>
<evidence type="ECO:0000259" key="11">
    <source>
        <dbReference type="PROSITE" id="PS51706"/>
    </source>
</evidence>
<evidence type="ECO:0000256" key="4">
    <source>
        <dbReference type="ARBA" id="ARBA00022723"/>
    </source>
</evidence>
<dbReference type="PROSITE" id="PS51706">
    <property type="entry name" value="G_ENGB"/>
    <property type="match status" value="1"/>
</dbReference>
<comment type="cofactor">
    <cofactor evidence="1">
        <name>Mg(2+)</name>
        <dbReference type="ChEBI" id="CHEBI:18420"/>
    </cofactor>
</comment>
<evidence type="ECO:0000313" key="13">
    <source>
        <dbReference type="Proteomes" id="UP000823201"/>
    </source>
</evidence>
<evidence type="ECO:0000256" key="9">
    <source>
        <dbReference type="ARBA" id="ARBA00023306"/>
    </source>
</evidence>
<evidence type="ECO:0000256" key="2">
    <source>
        <dbReference type="ARBA" id="ARBA00009638"/>
    </source>
</evidence>
<sequence length="193" mass="22131">MKVNKAEYIISAVGPAQYPNDGMPEIALAGRSNVGKSSFINKLLNRRNLVRTSEKPGKTQKLNYFRINDAFYFVDVPGYGYAKVSKKEKASWGHMLEKYFAERDMLHAVVHLVDLRHPPSKEDIQMHEFLEYFEHPIITIATKADKIGRNSYHKNGQIIARDLGLRPDEPLIYFSSLSGLGKDEAWKELEKYL</sequence>